<comment type="caution">
    <text evidence="1">The sequence shown here is derived from an EMBL/GenBank/DDBJ whole genome shotgun (WGS) entry which is preliminary data.</text>
</comment>
<organism evidence="1">
    <name type="scientific">marine sediment metagenome</name>
    <dbReference type="NCBI Taxonomy" id="412755"/>
    <lineage>
        <taxon>unclassified sequences</taxon>
        <taxon>metagenomes</taxon>
        <taxon>ecological metagenomes</taxon>
    </lineage>
</organism>
<reference evidence="1" key="1">
    <citation type="journal article" date="2015" name="Nature">
        <title>Complex archaea that bridge the gap between prokaryotes and eukaryotes.</title>
        <authorList>
            <person name="Spang A."/>
            <person name="Saw J.H."/>
            <person name="Jorgensen S.L."/>
            <person name="Zaremba-Niedzwiedzka K."/>
            <person name="Martijn J."/>
            <person name="Lind A.E."/>
            <person name="van Eijk R."/>
            <person name="Schleper C."/>
            <person name="Guy L."/>
            <person name="Ettema T.J."/>
        </authorList>
    </citation>
    <scope>NUCLEOTIDE SEQUENCE</scope>
</reference>
<sequence>MGFGAKAGISKLSELEIDADKGWLAHLINNLGDPVGAQDAATKSYIDSLLKDISYDLTPTRDLAITYQNTSGKIRFVIVSAYCKVESSDGTLDGSAYVRAKIGSTSPPSNSVDQVGLYSGEKLTGLNVVINRLVGNFSMAFLVPPDWYYLISISKAGDGVWPTKAMWSEWDLH</sequence>
<protein>
    <submittedName>
        <fullName evidence="1">Uncharacterized protein</fullName>
    </submittedName>
</protein>
<evidence type="ECO:0000313" key="1">
    <source>
        <dbReference type="EMBL" id="KKN30530.1"/>
    </source>
</evidence>
<dbReference type="AlphaFoldDB" id="A0A0F9PFD4"/>
<gene>
    <name evidence="1" type="ORF">LCGC14_0833150</name>
</gene>
<accession>A0A0F9PFD4</accession>
<dbReference type="EMBL" id="LAZR01002399">
    <property type="protein sequence ID" value="KKN30530.1"/>
    <property type="molecule type" value="Genomic_DNA"/>
</dbReference>
<name>A0A0F9PFD4_9ZZZZ</name>
<proteinExistence type="predicted"/>